<evidence type="ECO:0000256" key="1">
    <source>
        <dbReference type="SAM" id="MobiDB-lite"/>
    </source>
</evidence>
<comment type="caution">
    <text evidence="2">The sequence shown here is derived from an EMBL/GenBank/DDBJ whole genome shotgun (WGS) entry which is preliminary data.</text>
</comment>
<dbReference type="GO" id="GO:0071944">
    <property type="term" value="C:cell periphery"/>
    <property type="evidence" value="ECO:0007669"/>
    <property type="project" value="TreeGrafter"/>
</dbReference>
<organism evidence="2 3">
    <name type="scientific">Chlamydomonas schloesseri</name>
    <dbReference type="NCBI Taxonomy" id="2026947"/>
    <lineage>
        <taxon>Eukaryota</taxon>
        <taxon>Viridiplantae</taxon>
        <taxon>Chlorophyta</taxon>
        <taxon>core chlorophytes</taxon>
        <taxon>Chlorophyceae</taxon>
        <taxon>CS clade</taxon>
        <taxon>Chlamydomonadales</taxon>
        <taxon>Chlamydomonadaceae</taxon>
        <taxon>Chlamydomonas</taxon>
    </lineage>
</organism>
<feature type="region of interest" description="Disordered" evidence="1">
    <location>
        <begin position="195"/>
        <end position="239"/>
    </location>
</feature>
<protein>
    <submittedName>
        <fullName evidence="2">Uncharacterized protein</fullName>
    </submittedName>
</protein>
<dbReference type="GO" id="GO:0046513">
    <property type="term" value="P:ceramide biosynthetic process"/>
    <property type="evidence" value="ECO:0007669"/>
    <property type="project" value="TreeGrafter"/>
</dbReference>
<dbReference type="GO" id="GO:0016020">
    <property type="term" value="C:membrane"/>
    <property type="evidence" value="ECO:0007669"/>
    <property type="project" value="TreeGrafter"/>
</dbReference>
<dbReference type="OrthoDB" id="548202at2759"/>
<sequence length="776" mass="82883">MHPADAATALKLVNKATAESLRSSFFTVRLLGALVVVGDGRGSAKLALPVAADPWPGNAFLGRFGRPEAWRGQLSLPQCRRLLCLAASSHHAPSLEAALAYSGVGLGREVISAAAAAGDLAACKRLVQEGCCCNNAAVDAAARRGHLHILQWMWWDRDPQLQLSHAFDMDVHDVAKAACAAGQLHVLTWLEQGLPPPTTQASQEAPSAEVGQQGQTQQAAGKEGETAAPEDAARAVRSVSNTAETRLQAPFLPFPHFFTKLVQLAASNGHMELLQRLLDPNGRYIRRIQDWGRRSQAEVLSSIALGCPLETLQRYWAVCAPVERDHVHLAKALLSRTPDWQAKTDFILSRWGLLPSVGHAAEAAPALALAAARVDTEAEARQDMTTLLRNLLLWRRAAAVADFVPRWRYLTARVGVEESGMRRELACALAGCGEVEELKELMDGGHLEDILAGQLACEAADNGHVPVLQLLRERHGSNVITLKHVSLLLAPSNPITKAEGLVEALARDEGFRAAPTSSRSKERKAWSQVFRGVAMRGGGLPVLRLLHEARGAAVHLAAMVKGGTSLAALDWALGVLQEQGRVAKAAFDADGVWRLANRGDLAAPGWLLHCGLVTGAGAAAAASPGAELEACKNGASEAGGSCGSSKIPCARRCAPGVLPFPQLVPDWETEDVDGIGSVQPPINCLRFWVLRLVAGAAAGRTSPGDWAQLDAFIAANPFERTRLQPHQRAWLRRQRVGAAQNRMAALGGAMAAISRTEADAELVAAQEWLQVEDEDD</sequence>
<name>A0A835SZ71_9CHLO</name>
<dbReference type="GO" id="GO:0005783">
    <property type="term" value="C:endoplasmic reticulum"/>
    <property type="evidence" value="ECO:0007669"/>
    <property type="project" value="TreeGrafter"/>
</dbReference>
<proteinExistence type="predicted"/>
<dbReference type="EMBL" id="JAEHOD010000091">
    <property type="protein sequence ID" value="KAG2428601.1"/>
    <property type="molecule type" value="Genomic_DNA"/>
</dbReference>
<evidence type="ECO:0000313" key="3">
    <source>
        <dbReference type="Proteomes" id="UP000613740"/>
    </source>
</evidence>
<feature type="compositionally biased region" description="Low complexity" evidence="1">
    <location>
        <begin position="208"/>
        <end position="221"/>
    </location>
</feature>
<keyword evidence="3" id="KW-1185">Reference proteome</keyword>
<dbReference type="GO" id="GO:0030149">
    <property type="term" value="P:sphingolipid catabolic process"/>
    <property type="evidence" value="ECO:0007669"/>
    <property type="project" value="TreeGrafter"/>
</dbReference>
<reference evidence="2" key="1">
    <citation type="journal article" date="2020" name="bioRxiv">
        <title>Comparative genomics of Chlamydomonas.</title>
        <authorList>
            <person name="Craig R.J."/>
            <person name="Hasan A.R."/>
            <person name="Ness R.W."/>
            <person name="Keightley P.D."/>
        </authorList>
    </citation>
    <scope>NUCLEOTIDE SEQUENCE</scope>
    <source>
        <strain evidence="2">CCAP 11/173</strain>
    </source>
</reference>
<gene>
    <name evidence="2" type="ORF">HYH02_014303</name>
</gene>
<accession>A0A835SZ71</accession>
<dbReference type="GO" id="GO:0004620">
    <property type="term" value="F:phospholipase activity"/>
    <property type="evidence" value="ECO:0007669"/>
    <property type="project" value="TreeGrafter"/>
</dbReference>
<dbReference type="Proteomes" id="UP000613740">
    <property type="component" value="Unassembled WGS sequence"/>
</dbReference>
<dbReference type="Gene3D" id="1.25.40.20">
    <property type="entry name" value="Ankyrin repeat-containing domain"/>
    <property type="match status" value="1"/>
</dbReference>
<dbReference type="PANTHER" id="PTHR12393:SF6">
    <property type="entry name" value="SPHINGOMYELIN PHOSPHODIESTERASE 2"/>
    <property type="match status" value="1"/>
</dbReference>
<dbReference type="InterPro" id="IPR036770">
    <property type="entry name" value="Ankyrin_rpt-contain_sf"/>
</dbReference>
<dbReference type="AlphaFoldDB" id="A0A835SZ71"/>
<dbReference type="PANTHER" id="PTHR12393">
    <property type="entry name" value="SPHINGOMYELIN PHOSPHODIESTERASE RELATED"/>
    <property type="match status" value="1"/>
</dbReference>
<evidence type="ECO:0000313" key="2">
    <source>
        <dbReference type="EMBL" id="KAG2428601.1"/>
    </source>
</evidence>